<dbReference type="AlphaFoldDB" id="A0AA39RTU1"/>
<dbReference type="Proteomes" id="UP001168877">
    <property type="component" value="Unassembled WGS sequence"/>
</dbReference>
<dbReference type="EMBL" id="JAUESC010000385">
    <property type="protein sequence ID" value="KAK0577890.1"/>
    <property type="molecule type" value="Genomic_DNA"/>
</dbReference>
<reference evidence="1" key="1">
    <citation type="journal article" date="2022" name="Plant J.">
        <title>Strategies of tolerance reflected in two North American maple genomes.</title>
        <authorList>
            <person name="McEvoy S.L."/>
            <person name="Sezen U.U."/>
            <person name="Trouern-Trend A."/>
            <person name="McMahon S.M."/>
            <person name="Schaberg P.G."/>
            <person name="Yang J."/>
            <person name="Wegrzyn J.L."/>
            <person name="Swenson N.G."/>
        </authorList>
    </citation>
    <scope>NUCLEOTIDE SEQUENCE</scope>
    <source>
        <strain evidence="1">NS2018</strain>
    </source>
</reference>
<protein>
    <submittedName>
        <fullName evidence="1">Uncharacterized protein</fullName>
    </submittedName>
</protein>
<gene>
    <name evidence="1" type="ORF">LWI29_001884</name>
</gene>
<name>A0AA39RTU1_ACESA</name>
<accession>A0AA39RTU1</accession>
<evidence type="ECO:0000313" key="2">
    <source>
        <dbReference type="Proteomes" id="UP001168877"/>
    </source>
</evidence>
<keyword evidence="2" id="KW-1185">Reference proteome</keyword>
<sequence>MEKRERASQRDRKRNANVYLRGYMDAQTEVRGRDPSYSLDWMAYPYNQEVAQAPDSPGSADSPDSSEGMILSLRDFSSNNVESLGKALEDEKIVSELALAEKDALSAKLRKEKQTRIAAEVERDALRSIRVATNAEKDAALSNLSREKELRVSAEIERDALRAMRATSENEKVVFLGMKAIAEAERDALRGRLPLEWIDGYRQAMIDMGVPPPDWDSFSY</sequence>
<comment type="caution">
    <text evidence="1">The sequence shown here is derived from an EMBL/GenBank/DDBJ whole genome shotgun (WGS) entry which is preliminary data.</text>
</comment>
<reference evidence="1" key="2">
    <citation type="submission" date="2023-06" db="EMBL/GenBank/DDBJ databases">
        <authorList>
            <person name="Swenson N.G."/>
            <person name="Wegrzyn J.L."/>
            <person name="Mcevoy S.L."/>
        </authorList>
    </citation>
    <scope>NUCLEOTIDE SEQUENCE</scope>
    <source>
        <strain evidence="1">NS2018</strain>
        <tissue evidence="1">Leaf</tissue>
    </source>
</reference>
<evidence type="ECO:0000313" key="1">
    <source>
        <dbReference type="EMBL" id="KAK0577890.1"/>
    </source>
</evidence>
<proteinExistence type="predicted"/>
<organism evidence="1 2">
    <name type="scientific">Acer saccharum</name>
    <name type="common">Sugar maple</name>
    <dbReference type="NCBI Taxonomy" id="4024"/>
    <lineage>
        <taxon>Eukaryota</taxon>
        <taxon>Viridiplantae</taxon>
        <taxon>Streptophyta</taxon>
        <taxon>Embryophyta</taxon>
        <taxon>Tracheophyta</taxon>
        <taxon>Spermatophyta</taxon>
        <taxon>Magnoliopsida</taxon>
        <taxon>eudicotyledons</taxon>
        <taxon>Gunneridae</taxon>
        <taxon>Pentapetalae</taxon>
        <taxon>rosids</taxon>
        <taxon>malvids</taxon>
        <taxon>Sapindales</taxon>
        <taxon>Sapindaceae</taxon>
        <taxon>Hippocastanoideae</taxon>
        <taxon>Acereae</taxon>
        <taxon>Acer</taxon>
    </lineage>
</organism>